<dbReference type="Pfam" id="PF08990">
    <property type="entry name" value="Docking"/>
    <property type="match status" value="1"/>
</dbReference>
<dbReference type="OrthoDB" id="3406074at2"/>
<dbReference type="Pfam" id="PF08659">
    <property type="entry name" value="KR"/>
    <property type="match status" value="1"/>
</dbReference>
<proteinExistence type="predicted"/>
<gene>
    <name evidence="14" type="ordered locus">Sare_1248</name>
</gene>
<dbReference type="PROSITE" id="PS52019">
    <property type="entry name" value="PKS_MFAS_DH"/>
    <property type="match status" value="1"/>
</dbReference>
<dbReference type="InterPro" id="IPR016036">
    <property type="entry name" value="Malonyl_transacylase_ACP-bd"/>
</dbReference>
<dbReference type="GO" id="GO:0031177">
    <property type="term" value="F:phosphopantetheine binding"/>
    <property type="evidence" value="ECO:0007669"/>
    <property type="project" value="InterPro"/>
</dbReference>
<feature type="active site" description="Proton acceptor; for dehydratase activity" evidence="9">
    <location>
        <position position="961"/>
    </location>
</feature>
<dbReference type="Pfam" id="PF22953">
    <property type="entry name" value="SpnB_Rossmann"/>
    <property type="match status" value="1"/>
</dbReference>
<dbReference type="SUPFAM" id="SSF52151">
    <property type="entry name" value="FabD/lysophospholipase-like"/>
    <property type="match status" value="1"/>
</dbReference>
<dbReference type="SMART" id="SM01294">
    <property type="entry name" value="PKS_PP_betabranch"/>
    <property type="match status" value="1"/>
</dbReference>
<dbReference type="InterPro" id="IPR014031">
    <property type="entry name" value="Ketoacyl_synth_C"/>
</dbReference>
<evidence type="ECO:0000256" key="3">
    <source>
        <dbReference type="ARBA" id="ARBA00022450"/>
    </source>
</evidence>
<dbReference type="InterPro" id="IPR032821">
    <property type="entry name" value="PKS_assoc"/>
</dbReference>
<keyword evidence="8" id="KW-0012">Acyltransferase</keyword>
<comment type="pathway">
    <text evidence="2">Antibiotic biosynthesis.</text>
</comment>
<dbReference type="InterPro" id="IPR016039">
    <property type="entry name" value="Thiolase-like"/>
</dbReference>
<accession>A8M6C8</accession>
<dbReference type="Gene3D" id="3.40.47.10">
    <property type="match status" value="1"/>
</dbReference>
<evidence type="ECO:0000259" key="13">
    <source>
        <dbReference type="PROSITE" id="PS52019"/>
    </source>
</evidence>
<feature type="region of interest" description="C-terminal hotdog fold" evidence="9">
    <location>
        <begin position="1066"/>
        <end position="1227"/>
    </location>
</feature>
<evidence type="ECO:0000313" key="14">
    <source>
        <dbReference type="EMBL" id="ABV97153.1"/>
    </source>
</evidence>
<dbReference type="Pfam" id="PF00698">
    <property type="entry name" value="Acyl_transf_1"/>
    <property type="match status" value="1"/>
</dbReference>
<dbReference type="KEGG" id="saq:Sare_1248"/>
<dbReference type="Gene3D" id="3.40.366.10">
    <property type="entry name" value="Malonyl-Coenzyme A Acyl Carrier Protein, domain 2"/>
    <property type="match status" value="1"/>
</dbReference>
<dbReference type="EMBL" id="CP000850">
    <property type="protein sequence ID" value="ABV97153.1"/>
    <property type="molecule type" value="Genomic_DNA"/>
</dbReference>
<feature type="domain" description="Ketosynthase family 3 (KS3)" evidence="12">
    <location>
        <begin position="34"/>
        <end position="458"/>
    </location>
</feature>
<dbReference type="InterPro" id="IPR015083">
    <property type="entry name" value="NorB/c/GfsB-D-like_docking"/>
</dbReference>
<keyword evidence="4" id="KW-0597">Phosphoprotein</keyword>
<dbReference type="eggNOG" id="COG1748">
    <property type="taxonomic scope" value="Bacteria"/>
</dbReference>
<dbReference type="FunFam" id="3.40.366.10:FF:000002">
    <property type="entry name" value="Probable polyketide synthase 2"/>
    <property type="match status" value="1"/>
</dbReference>
<dbReference type="InterPro" id="IPR055123">
    <property type="entry name" value="SpnB-like_Rossmann"/>
</dbReference>
<evidence type="ECO:0000259" key="12">
    <source>
        <dbReference type="PROSITE" id="PS52004"/>
    </source>
</evidence>
<evidence type="ECO:0000256" key="5">
    <source>
        <dbReference type="ARBA" id="ARBA00022679"/>
    </source>
</evidence>
<dbReference type="PROSITE" id="PS52004">
    <property type="entry name" value="KS3_2"/>
    <property type="match status" value="1"/>
</dbReference>
<dbReference type="InterPro" id="IPR001227">
    <property type="entry name" value="Ac_transferase_dom_sf"/>
</dbReference>
<feature type="domain" description="Carrier" evidence="11">
    <location>
        <begin position="1681"/>
        <end position="1756"/>
    </location>
</feature>
<dbReference type="PROSITE" id="PS00606">
    <property type="entry name" value="KS3_1"/>
    <property type="match status" value="1"/>
</dbReference>
<keyword evidence="7" id="KW-0511">Multifunctional enzyme</keyword>
<dbReference type="FunFam" id="3.40.47.10:FF:000019">
    <property type="entry name" value="Polyketide synthase type I"/>
    <property type="match status" value="1"/>
</dbReference>
<dbReference type="Pfam" id="PF21089">
    <property type="entry name" value="PKS_DH_N"/>
    <property type="match status" value="1"/>
</dbReference>
<dbReference type="InterPro" id="IPR049552">
    <property type="entry name" value="PKS_DH_N"/>
</dbReference>
<dbReference type="Gene3D" id="3.40.50.720">
    <property type="entry name" value="NAD(P)-binding Rossmann-like Domain"/>
    <property type="match status" value="1"/>
</dbReference>
<sequence length="1831" mass="188390">MSASYEKVVEALRRSVAEAGELRKRNRQLLGASREPIAIVGMACRLPGGVAGPADLWRLVSEGRDAVSGFPTDRGWDLVGLFDPDPDRPGTSYVSQGGFLSEAGLFDAGFFGISPREALAMDPQQRLLLEAAWETFEDAAVDPTSLKGDDVGVFVGAAPQGYGSGPIGPEMQSFAGTGLASSVASGRVSYVFGFEGPAVTIDTACSSSLVAIHLAMQALRQGECSLALAGGAMVMSSPNSFVVFSRQRGLAADGRCKAYADGADGMGLAEGVGLVLLERLSVARERGHRVLAVLRGSAVNQDGASNGLTAPNGPSQQRVIRAALASAGLAPSEVDVVEGHGTGTSLGDPIEAQALLATYGQGRGSGQPLWLGSLKSNIGHAQAAAGVASVIKMVQALRHEVMPPSLHIDGPSTRVDWSAGAVQLLTEARQWPRDARPRRVGVSSFGVSGTNAHLILEEAPGEPEVAEVPAEEVPVQGVVPLVVSARSGTSLVGQAARLGAFLEGVEVPLAGVAGGLVSGRAVFGERAVVVAGSRVEARAGLAALADGVDVAGVVTGRVGVRGGVVWVFPGQGTQWLGMGRELLDSSSVFAGRVAECAVALGRWVDWSLVDVLRGEVGGGLLERVDVVQPACFAVMVGLAAVWESVGVRPDVVVGHSQGEIAAACVAGALSLEDAARVVALRSRAIGSVLSGRGGMASVALGEEEVVARLGPWGGRVEVAAVNGPSSVVVAGDGGALDEVLGLLVGEGVRVRRVAVDYGSHSSQVEALEGVLAEALVDVRGLAPRVPLYSTVTGEWVRDAGVVDGGYWYRNLRGQVRFGSAVADLVGLGYRTFVEVSAHPVLVQPISEVVEGSEVVVTGTLRRDEGGLRRLFMSMAELFVRGVSVDWAAVVPSVGPRVELPTYAFDHQHYWLQTEETTDAASLGQSVTDHPLLDALVPLPQSDGAVFTSYLSLRSQPWLADHAIGEVVLFPGTGLVELALRAGDEIGCPVLNELVTEAPLVVPEHGGVRLQVAVGGPDDTGARPVDVYSLREDGADGWTRHATGVLSAASGDAGTGFDFTAWPPSGAQRVAVGDLYPELAARGYAYGPMFQGVRSVWQRGEEVFAEVALPEEHRGDAAAYGIHPALLDAALQTGTVAAATTASDATGAPAPDGQPPAAAGTDEQPGRAVMPFAWNGLVLHAVGASALRVRVTPAGPDAMTVEAADQTGGRVLTLDSLVLRAVPTEQAPAAASSLFQVDWVERPADAGQPSPPWVAVATADDVAALTGPPAVAVLTAIGDGDALAVTSRVLAVVRQWLAAAELDGSRLVVATRGAVPAGDGVVTDPAASAVWGLVRAAQAENPDRIVLLDCDPVATDGPEAVLGAVLASAEPQVAVRGRTLSVPRLARAPRATDSPAGFGPDSTVLVSGAGSLGALAARRLVARHGVRRLVLASRRGRDADGVADLVAELTGLGADVSVVACDLSDRDQVAALLAEQGPTAVVHTAGVFDAGVVGALTPDKLARVFAPKVDAVRHLDELTRALALDAFVVYSSASSIFMGAGSGGYAAANAYLDGLMAHRRAAGLPGLSLAWGPWQQLTGMADTIDDLTLDRMSRREGRGGVLGLGSEDGMDLFDAALACESALLVPVRLDLRQVRAEAAIGGVPHLLRGVVRSGRQSARAASGGDGGLARRLAELAPAGREALLLDLVRAQVAVVLGHSDAGAVRADAAFRDAGFDSLTSVELRNRLREATGLKLPATLVFDYPSAQALARYLCAELTVDEMSPVDSVLADLTGLESAIGSVAADDEAREQITGRLRDLLAVAEAAADPDPSDDDLDAASDEELFALVDRFA</sequence>
<feature type="domain" description="PKS/mFAS DH" evidence="13">
    <location>
        <begin position="929"/>
        <end position="1227"/>
    </location>
</feature>
<dbReference type="SUPFAM" id="SSF53901">
    <property type="entry name" value="Thiolase-like"/>
    <property type="match status" value="1"/>
</dbReference>
<dbReference type="SUPFAM" id="SSF47336">
    <property type="entry name" value="ACP-like"/>
    <property type="match status" value="1"/>
</dbReference>
<dbReference type="Gene3D" id="1.10.1200.10">
    <property type="entry name" value="ACP-like"/>
    <property type="match status" value="1"/>
</dbReference>
<dbReference type="GO" id="GO:0033068">
    <property type="term" value="P:macrolide biosynthetic process"/>
    <property type="evidence" value="ECO:0007669"/>
    <property type="project" value="UniProtKB-ARBA"/>
</dbReference>
<dbReference type="CDD" id="cd08956">
    <property type="entry name" value="KR_3_FAS_SDR_x"/>
    <property type="match status" value="1"/>
</dbReference>
<dbReference type="InterPro" id="IPR049900">
    <property type="entry name" value="PKS_mFAS_DH"/>
</dbReference>
<dbReference type="InterPro" id="IPR014030">
    <property type="entry name" value="Ketoacyl_synth_N"/>
</dbReference>
<keyword evidence="6" id="KW-0045">Antibiotic biosynthesis</keyword>
<dbReference type="PROSITE" id="PS00012">
    <property type="entry name" value="PHOSPHOPANTETHEINE"/>
    <property type="match status" value="1"/>
</dbReference>
<dbReference type="PANTHER" id="PTHR43775:SF51">
    <property type="entry name" value="INACTIVE PHENOLPHTHIOCEROL SYNTHESIS POLYKETIDE SYNTHASE TYPE I PKS1-RELATED"/>
    <property type="match status" value="1"/>
</dbReference>
<evidence type="ECO:0000256" key="4">
    <source>
        <dbReference type="ARBA" id="ARBA00022553"/>
    </source>
</evidence>
<dbReference type="Pfam" id="PF00550">
    <property type="entry name" value="PP-binding"/>
    <property type="match status" value="1"/>
</dbReference>
<evidence type="ECO:0000256" key="2">
    <source>
        <dbReference type="ARBA" id="ARBA00004792"/>
    </source>
</evidence>
<evidence type="ECO:0000256" key="7">
    <source>
        <dbReference type="ARBA" id="ARBA00023268"/>
    </source>
</evidence>
<dbReference type="InterPro" id="IPR020807">
    <property type="entry name" value="PKS_DH"/>
</dbReference>
<evidence type="ECO:0000256" key="1">
    <source>
        <dbReference type="ARBA" id="ARBA00001957"/>
    </source>
</evidence>
<dbReference type="InterPro" id="IPR050091">
    <property type="entry name" value="PKS_NRPS_Biosynth_Enz"/>
</dbReference>
<dbReference type="Pfam" id="PF00109">
    <property type="entry name" value="ketoacyl-synt"/>
    <property type="match status" value="1"/>
</dbReference>
<dbReference type="InterPro" id="IPR020806">
    <property type="entry name" value="PKS_PP-bd"/>
</dbReference>
<feature type="region of interest" description="N-terminal hotdog fold" evidence="9">
    <location>
        <begin position="929"/>
        <end position="1052"/>
    </location>
</feature>
<dbReference type="SUPFAM" id="SSF51735">
    <property type="entry name" value="NAD(P)-binding Rossmann-fold domains"/>
    <property type="match status" value="2"/>
</dbReference>
<dbReference type="InterPro" id="IPR013968">
    <property type="entry name" value="PKS_KR"/>
</dbReference>
<dbReference type="InterPro" id="IPR049551">
    <property type="entry name" value="PKS_DH_C"/>
</dbReference>
<dbReference type="SMART" id="SM00827">
    <property type="entry name" value="PKS_AT"/>
    <property type="match status" value="1"/>
</dbReference>
<dbReference type="Pfam" id="PF02801">
    <property type="entry name" value="Ketoacyl-synt_C"/>
    <property type="match status" value="1"/>
</dbReference>
<dbReference type="Pfam" id="PF16197">
    <property type="entry name" value="KAsynt_C_assoc"/>
    <property type="match status" value="1"/>
</dbReference>
<dbReference type="SMART" id="SM00825">
    <property type="entry name" value="PKS_KS"/>
    <property type="match status" value="1"/>
</dbReference>
<feature type="active site" description="Proton donor; for dehydratase activity" evidence="9">
    <location>
        <position position="1127"/>
    </location>
</feature>
<protein>
    <submittedName>
        <fullName evidence="14">Beta-ketoacyl synthase</fullName>
    </submittedName>
</protein>
<dbReference type="SMART" id="SM00823">
    <property type="entry name" value="PKS_PP"/>
    <property type="match status" value="1"/>
</dbReference>
<reference evidence="14" key="1">
    <citation type="submission" date="2007-10" db="EMBL/GenBank/DDBJ databases">
        <title>Complete sequence of Salinispora arenicola CNS-205.</title>
        <authorList>
            <consortium name="US DOE Joint Genome Institute"/>
            <person name="Copeland A."/>
            <person name="Lucas S."/>
            <person name="Lapidus A."/>
            <person name="Barry K."/>
            <person name="Glavina del Rio T."/>
            <person name="Dalin E."/>
            <person name="Tice H."/>
            <person name="Pitluck S."/>
            <person name="Foster B."/>
            <person name="Schmutz J."/>
            <person name="Larimer F."/>
            <person name="Land M."/>
            <person name="Hauser L."/>
            <person name="Kyrpides N."/>
            <person name="Ivanova N."/>
            <person name="Jensen P.R."/>
            <person name="Moore B.S."/>
            <person name="Penn K."/>
            <person name="Jenkins C."/>
            <person name="Udwary D."/>
            <person name="Xiang L."/>
            <person name="Gontang E."/>
            <person name="Richardson P."/>
        </authorList>
    </citation>
    <scope>NUCLEOTIDE SEQUENCE [LARGE SCALE GENOMIC DNA]</scope>
    <source>
        <strain evidence="14">CNS-205</strain>
    </source>
</reference>
<comment type="cofactor">
    <cofactor evidence="1">
        <name>pantetheine 4'-phosphate</name>
        <dbReference type="ChEBI" id="CHEBI:47942"/>
    </cofactor>
</comment>
<dbReference type="InterPro" id="IPR036736">
    <property type="entry name" value="ACP-like_sf"/>
</dbReference>
<dbReference type="InterPro" id="IPR018201">
    <property type="entry name" value="Ketoacyl_synth_AS"/>
</dbReference>
<dbReference type="InterPro" id="IPR042104">
    <property type="entry name" value="PKS_dehydratase_sf"/>
</dbReference>
<dbReference type="SMART" id="SM00826">
    <property type="entry name" value="PKS_DH"/>
    <property type="match status" value="1"/>
</dbReference>
<dbReference type="PANTHER" id="PTHR43775">
    <property type="entry name" value="FATTY ACID SYNTHASE"/>
    <property type="match status" value="1"/>
</dbReference>
<dbReference type="CDD" id="cd00833">
    <property type="entry name" value="PKS"/>
    <property type="match status" value="1"/>
</dbReference>
<keyword evidence="5" id="KW-0808">Transferase</keyword>
<dbReference type="InterPro" id="IPR057326">
    <property type="entry name" value="KR_dom"/>
</dbReference>
<evidence type="ECO:0000256" key="6">
    <source>
        <dbReference type="ARBA" id="ARBA00023194"/>
    </source>
</evidence>
<evidence type="ECO:0000256" key="10">
    <source>
        <dbReference type="SAM" id="MobiDB-lite"/>
    </source>
</evidence>
<dbReference type="Gene3D" id="3.30.70.3290">
    <property type="match status" value="1"/>
</dbReference>
<dbReference type="STRING" id="391037.Sare_1248"/>
<feature type="compositionally biased region" description="Low complexity" evidence="10">
    <location>
        <begin position="1142"/>
        <end position="1161"/>
    </location>
</feature>
<dbReference type="Gene3D" id="3.10.129.110">
    <property type="entry name" value="Polyketide synthase dehydratase"/>
    <property type="match status" value="1"/>
</dbReference>
<dbReference type="InterPro" id="IPR016035">
    <property type="entry name" value="Acyl_Trfase/lysoPLipase"/>
</dbReference>
<evidence type="ECO:0000256" key="8">
    <source>
        <dbReference type="ARBA" id="ARBA00023315"/>
    </source>
</evidence>
<dbReference type="eggNOG" id="COG3321">
    <property type="taxonomic scope" value="Bacteria"/>
</dbReference>
<dbReference type="PROSITE" id="PS50075">
    <property type="entry name" value="CARRIER"/>
    <property type="match status" value="1"/>
</dbReference>
<dbReference type="GO" id="GO:0004312">
    <property type="term" value="F:fatty acid synthase activity"/>
    <property type="evidence" value="ECO:0007669"/>
    <property type="project" value="TreeGrafter"/>
</dbReference>
<dbReference type="SUPFAM" id="SSF55048">
    <property type="entry name" value="Probable ACP-binding domain of malonyl-CoA ACP transacylase"/>
    <property type="match status" value="1"/>
</dbReference>
<dbReference type="InterPro" id="IPR036291">
    <property type="entry name" value="NAD(P)-bd_dom_sf"/>
</dbReference>
<dbReference type="GO" id="GO:0006633">
    <property type="term" value="P:fatty acid biosynthetic process"/>
    <property type="evidence" value="ECO:0007669"/>
    <property type="project" value="InterPro"/>
</dbReference>
<dbReference type="InterPro" id="IPR014043">
    <property type="entry name" value="Acyl_transferase_dom"/>
</dbReference>
<organism evidence="14">
    <name type="scientific">Salinispora arenicola (strain CNS-205)</name>
    <dbReference type="NCBI Taxonomy" id="391037"/>
    <lineage>
        <taxon>Bacteria</taxon>
        <taxon>Bacillati</taxon>
        <taxon>Actinomycetota</taxon>
        <taxon>Actinomycetes</taxon>
        <taxon>Micromonosporales</taxon>
        <taxon>Micromonosporaceae</taxon>
        <taxon>Salinispora</taxon>
    </lineage>
</organism>
<dbReference type="SMART" id="SM00822">
    <property type="entry name" value="PKS_KR"/>
    <property type="match status" value="1"/>
</dbReference>
<dbReference type="FunFam" id="1.10.1200.10:FF:000007">
    <property type="entry name" value="Probable polyketide synthase pks17"/>
    <property type="match status" value="1"/>
</dbReference>
<dbReference type="InterPro" id="IPR006162">
    <property type="entry name" value="Ppantetheine_attach_site"/>
</dbReference>
<keyword evidence="3" id="KW-0596">Phosphopantetheine</keyword>
<evidence type="ECO:0000259" key="11">
    <source>
        <dbReference type="PROSITE" id="PS50075"/>
    </source>
</evidence>
<feature type="region of interest" description="Disordered" evidence="10">
    <location>
        <begin position="1142"/>
        <end position="1163"/>
    </location>
</feature>
<dbReference type="HOGENOM" id="CLU_000022_35_2_11"/>
<dbReference type="InterPro" id="IPR020841">
    <property type="entry name" value="PKS_Beta-ketoAc_synthase_dom"/>
</dbReference>
<name>A8M6C8_SALAI</name>
<evidence type="ECO:0000256" key="9">
    <source>
        <dbReference type="PROSITE-ProRule" id="PRU01363"/>
    </source>
</evidence>
<dbReference type="GO" id="GO:0004315">
    <property type="term" value="F:3-oxoacyl-[acyl-carrier-protein] synthase activity"/>
    <property type="evidence" value="ECO:0007669"/>
    <property type="project" value="InterPro"/>
</dbReference>
<dbReference type="Pfam" id="PF14765">
    <property type="entry name" value="PS-DH"/>
    <property type="match status" value="1"/>
</dbReference>
<dbReference type="InterPro" id="IPR009081">
    <property type="entry name" value="PP-bd_ACP"/>
</dbReference>